<dbReference type="SUPFAM" id="SSF52821">
    <property type="entry name" value="Rhodanese/Cell cycle control phosphatase"/>
    <property type="match status" value="1"/>
</dbReference>
<gene>
    <name evidence="3" type="ORF">CH379_016505</name>
</gene>
<dbReference type="EMBL" id="NPEF02000021">
    <property type="protein sequence ID" value="MDV6237235.1"/>
    <property type="molecule type" value="Genomic_DNA"/>
</dbReference>
<feature type="compositionally biased region" description="Basic and acidic residues" evidence="1">
    <location>
        <begin position="489"/>
        <end position="498"/>
    </location>
</feature>
<proteinExistence type="predicted"/>
<name>A0AAE4QQP4_9LEPT</name>
<dbReference type="InterPro" id="IPR036873">
    <property type="entry name" value="Rhodanese-like_dom_sf"/>
</dbReference>
<dbReference type="InterPro" id="IPR001763">
    <property type="entry name" value="Rhodanese-like_dom"/>
</dbReference>
<dbReference type="Gene3D" id="3.40.250.10">
    <property type="entry name" value="Rhodanese-like domain"/>
    <property type="match status" value="1"/>
</dbReference>
<feature type="region of interest" description="Disordered" evidence="1">
    <location>
        <begin position="479"/>
        <end position="498"/>
    </location>
</feature>
<dbReference type="Proteomes" id="UP000232122">
    <property type="component" value="Unassembled WGS sequence"/>
</dbReference>
<sequence>MKLQTLKTAVWTTVILSFLACKKSDSGPDNTTILGALFAAAQAHIPTSSASDLVNESSADYNENRWGLVTGSTLETWVADWKNNKPSHITGKLVILQSSLANNFAADPVGRSYIKSDNANGVFVYHLDDFTAGFRFNQQRDTGLIRNSVRYQADGKTADLWLQVYGINLNTDLVVFAVGTANNNGTAYTNGSQVQDITRGVYWLRYWGADIKHLAILNGDIRSNFANAAYLSASKDVAPNDNGGFSVRQLRVDNTVITLTVEDVIDIVRNEGAASIPGLTNRQIIVDARPTAQFDQTVGITNTGANHITTAWNDSGAPAAGTNGNPKKYVLFETRLKGAKTFPWASLLDSATGYRFKDKNTLAGIFAGTGVGGAAYTPGATIVSQCRTNFEAQVNGFASLNILGYPTVFYDGSLVEWTSLVAGYPDVANGTSFNKLPADSKFRTDLPELSHAPAGTINYNPYENGGTANPYVTVAQADVDPSATTSKKAQSEDKAYKY</sequence>
<dbReference type="PROSITE" id="PS51257">
    <property type="entry name" value="PROKAR_LIPOPROTEIN"/>
    <property type="match status" value="1"/>
</dbReference>
<evidence type="ECO:0000259" key="2">
    <source>
        <dbReference type="PROSITE" id="PS50206"/>
    </source>
</evidence>
<evidence type="ECO:0000313" key="4">
    <source>
        <dbReference type="Proteomes" id="UP000232122"/>
    </source>
</evidence>
<comment type="caution">
    <text evidence="3">The sequence shown here is derived from an EMBL/GenBank/DDBJ whole genome shotgun (WGS) entry which is preliminary data.</text>
</comment>
<protein>
    <submittedName>
        <fullName evidence="3">Sulfurtransferase</fullName>
    </submittedName>
</protein>
<keyword evidence="4" id="KW-1185">Reference proteome</keyword>
<reference evidence="3 4" key="1">
    <citation type="journal article" date="2018" name="Microb. Genom.">
        <title>Deciphering the unexplored Leptospira diversity from soils uncovers genomic evolution to virulence.</title>
        <authorList>
            <person name="Thibeaux R."/>
            <person name="Iraola G."/>
            <person name="Ferres I."/>
            <person name="Bierque E."/>
            <person name="Girault D."/>
            <person name="Soupe-Gilbert M.E."/>
            <person name="Picardeau M."/>
            <person name="Goarant C."/>
        </authorList>
    </citation>
    <scope>NUCLEOTIDE SEQUENCE [LARGE SCALE GENOMIC DNA]</scope>
    <source>
        <strain evidence="3 4">ATI7-C-A5</strain>
    </source>
</reference>
<organism evidence="3 4">
    <name type="scientific">Leptospira ellisii</name>
    <dbReference type="NCBI Taxonomy" id="2023197"/>
    <lineage>
        <taxon>Bacteria</taxon>
        <taxon>Pseudomonadati</taxon>
        <taxon>Spirochaetota</taxon>
        <taxon>Spirochaetia</taxon>
        <taxon>Leptospirales</taxon>
        <taxon>Leptospiraceae</taxon>
        <taxon>Leptospira</taxon>
    </lineage>
</organism>
<dbReference type="AlphaFoldDB" id="A0AAE4QQP4"/>
<accession>A0AAE4QQP4</accession>
<feature type="domain" description="Rhodanese" evidence="2">
    <location>
        <begin position="325"/>
        <end position="422"/>
    </location>
</feature>
<dbReference type="RefSeq" id="WP_100745607.1">
    <property type="nucleotide sequence ID" value="NZ_NPEF02000021.1"/>
</dbReference>
<dbReference type="PROSITE" id="PS50206">
    <property type="entry name" value="RHODANESE_3"/>
    <property type="match status" value="1"/>
</dbReference>
<evidence type="ECO:0000256" key="1">
    <source>
        <dbReference type="SAM" id="MobiDB-lite"/>
    </source>
</evidence>
<evidence type="ECO:0000313" key="3">
    <source>
        <dbReference type="EMBL" id="MDV6237235.1"/>
    </source>
</evidence>